<protein>
    <submittedName>
        <fullName evidence="1">Uncharacterized protein</fullName>
    </submittedName>
</protein>
<organism evidence="1 2">
    <name type="scientific">Halolamina pelagica</name>
    <dbReference type="NCBI Taxonomy" id="699431"/>
    <lineage>
        <taxon>Archaea</taxon>
        <taxon>Methanobacteriati</taxon>
        <taxon>Methanobacteriota</taxon>
        <taxon>Stenosarchaea group</taxon>
        <taxon>Halobacteria</taxon>
        <taxon>Halobacteriales</taxon>
        <taxon>Haloferacaceae</taxon>
    </lineage>
</organism>
<dbReference type="PROSITE" id="PS51318">
    <property type="entry name" value="TAT"/>
    <property type="match status" value="1"/>
</dbReference>
<dbReference type="AlphaFoldDB" id="A0A0P7GL66"/>
<dbReference type="EMBL" id="LGUC01000001">
    <property type="protein sequence ID" value="KPN29369.1"/>
    <property type="molecule type" value="Genomic_DNA"/>
</dbReference>
<dbReference type="PROSITE" id="PS51257">
    <property type="entry name" value="PROKAR_LIPOPROTEIN"/>
    <property type="match status" value="1"/>
</dbReference>
<dbReference type="Proteomes" id="UP000050535">
    <property type="component" value="Unassembled WGS sequence"/>
</dbReference>
<sequence>MSRQTRRSLLAAVGTALTGALAGCGDLNPLSEETPVEYDDDAIAALAGDIPEIPPAVPVQPTDEHVETARERIRTLLADTDLSRIPNAVVRDVLAREREVARDALSEDEGEHRIDVLPGLTHPRSEAMFVDAGLAAFDDELTAAGVESRRERHHRDAASFLDDYSPVGPAADPVAAFAEHARITDWARTGARLTEPATHHEYENTVLHVAELAQRLEWGRAYAADARRLHDHYVSTLEEPHDYAERFASVAASLVGDVEAHATPPDWDELASDLERDVSETPAERLLEELARSRWIGAQSAVEHHEAGEPVGAILPAMRALAADRAFADARDAVSNGAYGVPESVTPIEDERAAAVEGLRSVLDTAPALLARRLAQYAYSPIRNADRSVTDGTITADGRDLYAQYAVANRFAAAAPAVVQRVGSALQG</sequence>
<dbReference type="STRING" id="699431.SY89_00082"/>
<name>A0A0P7GL66_9EURY</name>
<reference evidence="2" key="1">
    <citation type="submission" date="2013-11" db="EMBL/GenBank/DDBJ databases">
        <authorList>
            <person name="Hoang H.T."/>
            <person name="Killian M.L."/>
            <person name="Madson D.M."/>
            <person name="Arruda P.H.E."/>
            <person name="Sun D."/>
            <person name="Schwartz K.J."/>
            <person name="Yoon K."/>
        </authorList>
    </citation>
    <scope>NUCLEOTIDE SEQUENCE [LARGE SCALE GENOMIC DNA]</scope>
    <source>
        <strain evidence="2">CDK2</strain>
    </source>
</reference>
<dbReference type="RefSeq" id="WP_054582679.1">
    <property type="nucleotide sequence ID" value="NZ_LGUC01000001.1"/>
</dbReference>
<evidence type="ECO:0000313" key="1">
    <source>
        <dbReference type="EMBL" id="KPN29369.1"/>
    </source>
</evidence>
<comment type="caution">
    <text evidence="1">The sequence shown here is derived from an EMBL/GenBank/DDBJ whole genome shotgun (WGS) entry which is preliminary data.</text>
</comment>
<proteinExistence type="predicted"/>
<accession>A0A0P7GL66</accession>
<gene>
    <name evidence="1" type="ORF">SY89_00082</name>
</gene>
<keyword evidence="2" id="KW-1185">Reference proteome</keyword>
<dbReference type="OrthoDB" id="270110at2157"/>
<evidence type="ECO:0000313" key="2">
    <source>
        <dbReference type="Proteomes" id="UP000050535"/>
    </source>
</evidence>
<dbReference type="InterPro" id="IPR006311">
    <property type="entry name" value="TAT_signal"/>
</dbReference>